<protein>
    <submittedName>
        <fullName evidence="1">Uncharacterized protein</fullName>
    </submittedName>
</protein>
<organism evidence="1">
    <name type="scientific">Anguilla anguilla</name>
    <name type="common">European freshwater eel</name>
    <name type="synonym">Muraena anguilla</name>
    <dbReference type="NCBI Taxonomy" id="7936"/>
    <lineage>
        <taxon>Eukaryota</taxon>
        <taxon>Metazoa</taxon>
        <taxon>Chordata</taxon>
        <taxon>Craniata</taxon>
        <taxon>Vertebrata</taxon>
        <taxon>Euteleostomi</taxon>
        <taxon>Actinopterygii</taxon>
        <taxon>Neopterygii</taxon>
        <taxon>Teleostei</taxon>
        <taxon>Anguilliformes</taxon>
        <taxon>Anguillidae</taxon>
        <taxon>Anguilla</taxon>
    </lineage>
</organism>
<dbReference type="EMBL" id="GBXM01099218">
    <property type="protein sequence ID" value="JAH09359.1"/>
    <property type="molecule type" value="Transcribed_RNA"/>
</dbReference>
<reference evidence="1" key="2">
    <citation type="journal article" date="2015" name="Fish Shellfish Immunol.">
        <title>Early steps in the European eel (Anguilla anguilla)-Vibrio vulnificus interaction in the gills: Role of the RtxA13 toxin.</title>
        <authorList>
            <person name="Callol A."/>
            <person name="Pajuelo D."/>
            <person name="Ebbesson L."/>
            <person name="Teles M."/>
            <person name="MacKenzie S."/>
            <person name="Amaro C."/>
        </authorList>
    </citation>
    <scope>NUCLEOTIDE SEQUENCE</scope>
</reference>
<reference evidence="1" key="1">
    <citation type="submission" date="2014-11" db="EMBL/GenBank/DDBJ databases">
        <authorList>
            <person name="Amaro Gonzalez C."/>
        </authorList>
    </citation>
    <scope>NUCLEOTIDE SEQUENCE</scope>
</reference>
<dbReference type="AlphaFoldDB" id="A0A0E9PY02"/>
<sequence length="74" mass="8471">MMFVYCKDLVVDHIHAMKLFLFKAFYLCALSEFLLNPYNSPICIHAFEYSFNRAPSGLGANGWSSVCSRKMVLL</sequence>
<accession>A0A0E9PY02</accession>
<name>A0A0E9PY02_ANGAN</name>
<evidence type="ECO:0000313" key="1">
    <source>
        <dbReference type="EMBL" id="JAH09359.1"/>
    </source>
</evidence>
<proteinExistence type="predicted"/>